<reference evidence="2 3" key="2">
    <citation type="submission" date="2013-04" db="EMBL/GenBank/DDBJ databases">
        <title>The Genome Sequence of Bilophila wadsworthia 3_1_6.</title>
        <authorList>
            <consortium name="The Broad Institute Genomics Platform"/>
            <person name="Earl A."/>
            <person name="Ward D."/>
            <person name="Feldgarden M."/>
            <person name="Gevers D."/>
            <person name="Sibley C."/>
            <person name="Strauss J."/>
            <person name="Allen-Vercoe E."/>
            <person name="Walker B."/>
            <person name="Young S."/>
            <person name="Zeng Q."/>
            <person name="Gargeya S."/>
            <person name="Fitzgerald M."/>
            <person name="Haas B."/>
            <person name="Abouelleil A."/>
            <person name="Allen A.W."/>
            <person name="Alvarado L."/>
            <person name="Arachchi H.M."/>
            <person name="Berlin A.M."/>
            <person name="Chapman S.B."/>
            <person name="Gainer-Dewar J."/>
            <person name="Goldberg J."/>
            <person name="Griggs A."/>
            <person name="Gujja S."/>
            <person name="Hansen M."/>
            <person name="Howarth C."/>
            <person name="Imamovic A."/>
            <person name="Ireland A."/>
            <person name="Larimer J."/>
            <person name="McCowan C."/>
            <person name="Murphy C."/>
            <person name="Pearson M."/>
            <person name="Poon T.W."/>
            <person name="Priest M."/>
            <person name="Roberts A."/>
            <person name="Saif S."/>
            <person name="Shea T."/>
            <person name="Sisk P."/>
            <person name="Sykes S."/>
            <person name="Wortman J."/>
            <person name="Nusbaum C."/>
            <person name="Birren B."/>
        </authorList>
    </citation>
    <scope>NUCLEOTIDE SEQUENCE [LARGE SCALE GENOMIC DNA]</scope>
    <source>
        <strain evidence="2 3">3_1_6</strain>
    </source>
</reference>
<evidence type="ECO:0000313" key="2">
    <source>
        <dbReference type="EMBL" id="EFV45324.1"/>
    </source>
</evidence>
<dbReference type="RefSeq" id="WP_005025374.1">
    <property type="nucleotide sequence ID" value="NZ_KE150238.1"/>
</dbReference>
<reference evidence="2 3" key="1">
    <citation type="submission" date="2010-10" db="EMBL/GenBank/DDBJ databases">
        <authorList>
            <consortium name="The Broad Institute Genome Sequencing Platform"/>
            <person name="Ward D."/>
            <person name="Earl A."/>
            <person name="Feldgarden M."/>
            <person name="Young S.K."/>
            <person name="Gargeya S."/>
            <person name="Zeng Q."/>
            <person name="Alvarado L."/>
            <person name="Berlin A."/>
            <person name="Bochicchio J."/>
            <person name="Chapman S.B."/>
            <person name="Chen Z."/>
            <person name="Freedman E."/>
            <person name="Gellesch M."/>
            <person name="Goldberg J."/>
            <person name="Griggs A."/>
            <person name="Gujja S."/>
            <person name="Heilman E."/>
            <person name="Heiman D."/>
            <person name="Howarth C."/>
            <person name="Mehta T."/>
            <person name="Neiman D."/>
            <person name="Pearson M."/>
            <person name="Roberts A."/>
            <person name="Saif S."/>
            <person name="Shea T."/>
            <person name="Shenoy N."/>
            <person name="Sisk P."/>
            <person name="Stolte C."/>
            <person name="Sykes S."/>
            <person name="White J."/>
            <person name="Yandava C."/>
            <person name="Allen-Vercoe E."/>
            <person name="Sibley C."/>
            <person name="Ambrose C.E."/>
            <person name="Strauss J."/>
            <person name="Daigneault M."/>
            <person name="Haas B."/>
            <person name="Nusbaum C."/>
            <person name="Birren B."/>
        </authorList>
    </citation>
    <scope>NUCLEOTIDE SEQUENCE [LARGE SCALE GENOMIC DNA]</scope>
    <source>
        <strain evidence="2 3">3_1_6</strain>
    </source>
</reference>
<comment type="caution">
    <text evidence="2">The sequence shown here is derived from an EMBL/GenBank/DDBJ whole genome shotgun (WGS) entry which is preliminary data.</text>
</comment>
<keyword evidence="3" id="KW-1185">Reference proteome</keyword>
<dbReference type="AlphaFoldDB" id="E5Y3U6"/>
<dbReference type="Gene3D" id="1.10.3210.10">
    <property type="entry name" value="Hypothetical protein af1432"/>
    <property type="match status" value="1"/>
</dbReference>
<dbReference type="OrthoDB" id="9801160at2"/>
<dbReference type="SUPFAM" id="SSF109604">
    <property type="entry name" value="HD-domain/PDEase-like"/>
    <property type="match status" value="1"/>
</dbReference>
<feature type="domain" description="HD" evidence="1">
    <location>
        <begin position="21"/>
        <end position="94"/>
    </location>
</feature>
<dbReference type="InterPro" id="IPR006675">
    <property type="entry name" value="HDIG_dom"/>
</dbReference>
<accession>E5Y3U6</accession>
<gene>
    <name evidence="2" type="ORF">HMPREF0179_00857</name>
</gene>
<protein>
    <recommendedName>
        <fullName evidence="1">HD domain-containing protein</fullName>
    </recommendedName>
</protein>
<organism evidence="2 3">
    <name type="scientific">Bilophila wadsworthia (strain 3_1_6)</name>
    <dbReference type="NCBI Taxonomy" id="563192"/>
    <lineage>
        <taxon>Bacteria</taxon>
        <taxon>Pseudomonadati</taxon>
        <taxon>Thermodesulfobacteriota</taxon>
        <taxon>Desulfovibrionia</taxon>
        <taxon>Desulfovibrionales</taxon>
        <taxon>Desulfovibrionaceae</taxon>
        <taxon>Bilophila</taxon>
    </lineage>
</organism>
<dbReference type="PANTHER" id="PTHR38659:SF1">
    <property type="entry name" value="METAL DEPENDENT PHOSPHOHYDROLASE"/>
    <property type="match status" value="1"/>
</dbReference>
<dbReference type="PANTHER" id="PTHR38659">
    <property type="entry name" value="METAL-DEPENDENT PHOSPHOHYDROLASE"/>
    <property type="match status" value="1"/>
</dbReference>
<dbReference type="eggNOG" id="COG2316">
    <property type="taxonomic scope" value="Bacteria"/>
</dbReference>
<proteinExistence type="predicted"/>
<evidence type="ECO:0000259" key="1">
    <source>
        <dbReference type="Pfam" id="PF01966"/>
    </source>
</evidence>
<name>E5Y3U6_BILW3</name>
<dbReference type="NCBIfam" id="TIGR00277">
    <property type="entry name" value="HDIG"/>
    <property type="match status" value="1"/>
</dbReference>
<dbReference type="EMBL" id="ADCP02000001">
    <property type="protein sequence ID" value="EFV45324.1"/>
    <property type="molecule type" value="Genomic_DNA"/>
</dbReference>
<dbReference type="InterPro" id="IPR006674">
    <property type="entry name" value="HD_domain"/>
</dbReference>
<evidence type="ECO:0000313" key="3">
    <source>
        <dbReference type="Proteomes" id="UP000006034"/>
    </source>
</evidence>
<dbReference type="Pfam" id="PF01966">
    <property type="entry name" value="HD"/>
    <property type="match status" value="1"/>
</dbReference>
<sequence>MLDREQALALLNELGPEKHLIQHALASEAVMRALARHLGEDEEVWGLTGLLHDLDYPLTHEDPAKHGLVGAERIGDRLPEEALHAIRAHNGEMTGVAPSSAFDYALRCGETVTGLVVTAALVRPTGMEGMQASSLKKKMKDKAFAASVNRDCIRQCSELGLELGDFLTLAIGAMAEIDEELGLRK</sequence>
<dbReference type="Proteomes" id="UP000006034">
    <property type="component" value="Unassembled WGS sequence"/>
</dbReference>
<dbReference type="STRING" id="563192.HMPREF0179_00857"/>
<dbReference type="GeneID" id="78085993"/>
<dbReference type="HOGENOM" id="CLU_090635_1_0_7"/>